<reference evidence="10 11" key="1">
    <citation type="submission" date="2016-05" db="EMBL/GenBank/DDBJ databases">
        <title>A degradative enzymes factory behind the ericoid mycorrhizal symbiosis.</title>
        <authorList>
            <consortium name="DOE Joint Genome Institute"/>
            <person name="Martino E."/>
            <person name="Morin E."/>
            <person name="Grelet G."/>
            <person name="Kuo A."/>
            <person name="Kohler A."/>
            <person name="Daghino S."/>
            <person name="Barry K."/>
            <person name="Choi C."/>
            <person name="Cichocki N."/>
            <person name="Clum A."/>
            <person name="Copeland A."/>
            <person name="Hainaut M."/>
            <person name="Haridas S."/>
            <person name="Labutti K."/>
            <person name="Lindquist E."/>
            <person name="Lipzen A."/>
            <person name="Khouja H.-R."/>
            <person name="Murat C."/>
            <person name="Ohm R."/>
            <person name="Olson A."/>
            <person name="Spatafora J."/>
            <person name="Veneault-Fourrey C."/>
            <person name="Henrissat B."/>
            <person name="Grigoriev I."/>
            <person name="Martin F."/>
            <person name="Perotto S."/>
        </authorList>
    </citation>
    <scope>NUCLEOTIDE SEQUENCE [LARGE SCALE GENOMIC DNA]</scope>
    <source>
        <strain evidence="10 11">UAMH 7357</strain>
    </source>
</reference>
<feature type="region of interest" description="Disordered" evidence="7">
    <location>
        <begin position="601"/>
        <end position="626"/>
    </location>
</feature>
<dbReference type="GO" id="GO:0005634">
    <property type="term" value="C:nucleus"/>
    <property type="evidence" value="ECO:0007669"/>
    <property type="project" value="UniProtKB-SubCell"/>
</dbReference>
<dbReference type="SUPFAM" id="SSF46785">
    <property type="entry name" value="Winged helix' DNA-binding domain"/>
    <property type="match status" value="1"/>
</dbReference>
<keyword evidence="4" id="KW-0804">Transcription</keyword>
<keyword evidence="5 6" id="KW-0539">Nucleus</keyword>
<evidence type="ECO:0000256" key="4">
    <source>
        <dbReference type="ARBA" id="ARBA00023163"/>
    </source>
</evidence>
<feature type="compositionally biased region" description="Low complexity" evidence="7">
    <location>
        <begin position="469"/>
        <end position="484"/>
    </location>
</feature>
<evidence type="ECO:0000313" key="11">
    <source>
        <dbReference type="Proteomes" id="UP000235672"/>
    </source>
</evidence>
<proteinExistence type="predicted"/>
<dbReference type="SUPFAM" id="SSF49879">
    <property type="entry name" value="SMAD/FHA domain"/>
    <property type="match status" value="1"/>
</dbReference>
<evidence type="ECO:0000256" key="1">
    <source>
        <dbReference type="ARBA" id="ARBA00004123"/>
    </source>
</evidence>
<evidence type="ECO:0000256" key="2">
    <source>
        <dbReference type="ARBA" id="ARBA00023015"/>
    </source>
</evidence>
<dbReference type="InterPro" id="IPR036388">
    <property type="entry name" value="WH-like_DNA-bd_sf"/>
</dbReference>
<evidence type="ECO:0000256" key="5">
    <source>
        <dbReference type="ARBA" id="ARBA00023242"/>
    </source>
</evidence>
<keyword evidence="2" id="KW-0805">Transcription regulation</keyword>
<keyword evidence="3 6" id="KW-0238">DNA-binding</keyword>
<dbReference type="InterPro" id="IPR008984">
    <property type="entry name" value="SMAD_FHA_dom_sf"/>
</dbReference>
<dbReference type="InterPro" id="IPR000253">
    <property type="entry name" value="FHA_dom"/>
</dbReference>
<feature type="region of interest" description="Disordered" evidence="7">
    <location>
        <begin position="423"/>
        <end position="579"/>
    </location>
</feature>
<dbReference type="CDD" id="cd22701">
    <property type="entry name" value="FHA_FKH1-like"/>
    <property type="match status" value="1"/>
</dbReference>
<dbReference type="EMBL" id="KZ613473">
    <property type="protein sequence ID" value="PMD23974.1"/>
    <property type="molecule type" value="Genomic_DNA"/>
</dbReference>
<evidence type="ECO:0000256" key="3">
    <source>
        <dbReference type="ARBA" id="ARBA00023125"/>
    </source>
</evidence>
<dbReference type="PROSITE" id="PS00658">
    <property type="entry name" value="FORK_HEAD_2"/>
    <property type="match status" value="1"/>
</dbReference>
<sequence>MPPSSKRSQRARRETINNVEVPDSSPSRPAKRRKKANSPIEKPAPEPEPVDLPTDRSGIALSDEELITAVVPFLKVPAHVVQATLDHANALHERNNKEGVQAYAKLAGKDWTFYVKNLKNTIGRPPEAQNGLPTQTTLANEDGIGGSEAAGANGGVHIDLGPHKMVSRSHAEIFFDSDSELWNIIVHGRNGIRIDDKHLTRGHQHALVSGEVIEVAGVEMMFVLPEQDGSLKVHPKFLVRANLMRIDEERAAQLEAAEHGSSTLPSLQTSAHGQNGILGPQPIAPAPPDYRRPGTPISGRLKLSYTAGKSPGFAGGTMVMNSGEDIDLSLEENQHIKPSFSYAQLISQAILSTPEEKLTLNGIYNYITTSYAYYRAQTGGGWQNSIRHNLSLNKAFEKVARLTDEPGKGMKWRILDDHRDDMAKNCRRGGRGGHRGSPGGSPGGANLIARGSRDSVNPSSTQRSKRSPRSGGSPPASSFASNGPQFTPDRGGRLSGSSHDQAPGDGSPLPRHRRNHGNAFGLSDNAPGSPPVLSSSFLPEEGNSFVTPAPHRVHPRLAPPSTAQRPSQHMPTSSPAPFWKYADIGNTPMKGAAFDLSPAKGANTSAENVPSSSPVPARRSSVASPTKIAVAAKQEVPVEDIEDENEGFDLTRGFQSIGSFHAPAASAVGAAVSGRS</sequence>
<dbReference type="PANTHER" id="PTHR45881:SF1">
    <property type="entry name" value="FORK HEAD PROTEIN HOMOLOG 2"/>
    <property type="match status" value="1"/>
</dbReference>
<dbReference type="InterPro" id="IPR036390">
    <property type="entry name" value="WH_DNA-bd_sf"/>
</dbReference>
<feature type="domain" description="FHA" evidence="8">
    <location>
        <begin position="120"/>
        <end position="199"/>
    </location>
</feature>
<evidence type="ECO:0000313" key="10">
    <source>
        <dbReference type="EMBL" id="PMD23974.1"/>
    </source>
</evidence>
<dbReference type="GO" id="GO:0000981">
    <property type="term" value="F:DNA-binding transcription factor activity, RNA polymerase II-specific"/>
    <property type="evidence" value="ECO:0007669"/>
    <property type="project" value="TreeGrafter"/>
</dbReference>
<dbReference type="OrthoDB" id="5954824at2759"/>
<dbReference type="STRING" id="1745343.A0A2J6QCI2"/>
<dbReference type="AlphaFoldDB" id="A0A2J6QCI2"/>
<dbReference type="Proteomes" id="UP000235672">
    <property type="component" value="Unassembled WGS sequence"/>
</dbReference>
<evidence type="ECO:0000256" key="7">
    <source>
        <dbReference type="SAM" id="MobiDB-lite"/>
    </source>
</evidence>
<dbReference type="SMART" id="SM00339">
    <property type="entry name" value="FH"/>
    <property type="match status" value="1"/>
</dbReference>
<dbReference type="Gene3D" id="1.10.10.10">
    <property type="entry name" value="Winged helix-like DNA-binding domain superfamily/Winged helix DNA-binding domain"/>
    <property type="match status" value="1"/>
</dbReference>
<feature type="region of interest" description="Disordered" evidence="7">
    <location>
        <begin position="1"/>
        <end position="56"/>
    </location>
</feature>
<dbReference type="InterPro" id="IPR001766">
    <property type="entry name" value="Fork_head_dom"/>
</dbReference>
<feature type="DNA-binding region" description="Fork-head" evidence="6">
    <location>
        <begin position="337"/>
        <end position="425"/>
    </location>
</feature>
<dbReference type="FunFam" id="1.10.10.10:FF:000030">
    <property type="entry name" value="Forkhead box protein K2"/>
    <property type="match status" value="1"/>
</dbReference>
<name>A0A2J6QCI2_9HELO</name>
<dbReference type="Gene3D" id="2.60.200.20">
    <property type="match status" value="1"/>
</dbReference>
<feature type="compositionally biased region" description="Basic residues" evidence="7">
    <location>
        <begin position="425"/>
        <end position="434"/>
    </location>
</feature>
<gene>
    <name evidence="10" type="ORF">NA56DRAFT_22249</name>
</gene>
<dbReference type="InterPro" id="IPR030456">
    <property type="entry name" value="TF_fork_head_CS_2"/>
</dbReference>
<dbReference type="Pfam" id="PF00250">
    <property type="entry name" value="Forkhead"/>
    <property type="match status" value="1"/>
</dbReference>
<evidence type="ECO:0000256" key="6">
    <source>
        <dbReference type="PROSITE-ProRule" id="PRU00089"/>
    </source>
</evidence>
<feature type="domain" description="Fork-head" evidence="9">
    <location>
        <begin position="337"/>
        <end position="425"/>
    </location>
</feature>
<dbReference type="Pfam" id="PF00498">
    <property type="entry name" value="FHA"/>
    <property type="match status" value="1"/>
</dbReference>
<accession>A0A2J6QCI2</accession>
<keyword evidence="11" id="KW-1185">Reference proteome</keyword>
<dbReference type="GO" id="GO:0000978">
    <property type="term" value="F:RNA polymerase II cis-regulatory region sequence-specific DNA binding"/>
    <property type="evidence" value="ECO:0007669"/>
    <property type="project" value="TreeGrafter"/>
</dbReference>
<comment type="subcellular location">
    <subcellularLocation>
        <location evidence="1 6">Nucleus</location>
    </subcellularLocation>
</comment>
<dbReference type="SMART" id="SM00240">
    <property type="entry name" value="FHA"/>
    <property type="match status" value="1"/>
</dbReference>
<organism evidence="10 11">
    <name type="scientific">Hyaloscypha hepaticicola</name>
    <dbReference type="NCBI Taxonomy" id="2082293"/>
    <lineage>
        <taxon>Eukaryota</taxon>
        <taxon>Fungi</taxon>
        <taxon>Dikarya</taxon>
        <taxon>Ascomycota</taxon>
        <taxon>Pezizomycotina</taxon>
        <taxon>Leotiomycetes</taxon>
        <taxon>Helotiales</taxon>
        <taxon>Hyaloscyphaceae</taxon>
        <taxon>Hyaloscypha</taxon>
    </lineage>
</organism>
<feature type="compositionally biased region" description="Low complexity" evidence="7">
    <location>
        <begin position="609"/>
        <end position="625"/>
    </location>
</feature>
<dbReference type="PROSITE" id="PS50006">
    <property type="entry name" value="FHA_DOMAIN"/>
    <property type="match status" value="1"/>
</dbReference>
<feature type="compositionally biased region" description="Polar residues" evidence="7">
    <location>
        <begin position="561"/>
        <end position="575"/>
    </location>
</feature>
<dbReference type="PRINTS" id="PR00053">
    <property type="entry name" value="FORKHEAD"/>
</dbReference>
<dbReference type="PANTHER" id="PTHR45881">
    <property type="entry name" value="CHECKPOINT SUPPRESSOR 1-LIKE, ISOFORM A-RELATED"/>
    <property type="match status" value="1"/>
</dbReference>
<evidence type="ECO:0000259" key="8">
    <source>
        <dbReference type="PROSITE" id="PS50006"/>
    </source>
</evidence>
<protein>
    <submittedName>
        <fullName evidence="10">Uncharacterized protein</fullName>
    </submittedName>
</protein>
<dbReference type="PROSITE" id="PS50039">
    <property type="entry name" value="FORK_HEAD_3"/>
    <property type="match status" value="1"/>
</dbReference>
<evidence type="ECO:0000259" key="9">
    <source>
        <dbReference type="PROSITE" id="PS50039"/>
    </source>
</evidence>